<feature type="domain" description="Enoyl-CoA hydratase/isomerase" evidence="4">
    <location>
        <begin position="16"/>
        <end position="352"/>
    </location>
</feature>
<organism evidence="5 6">
    <name type="scientific">Marinobacter suaedae</name>
    <dbReference type="NCBI Taxonomy" id="3057675"/>
    <lineage>
        <taxon>Bacteria</taxon>
        <taxon>Pseudomonadati</taxon>
        <taxon>Pseudomonadota</taxon>
        <taxon>Gammaproteobacteria</taxon>
        <taxon>Pseudomonadales</taxon>
        <taxon>Marinobacteraceae</taxon>
        <taxon>Marinobacter</taxon>
    </lineage>
</organism>
<dbReference type="PANTHER" id="PTHR43176:SF3">
    <property type="entry name" value="3-HYDROXYISOBUTYRYL-COA HYDROLASE, MITOCHONDRIAL"/>
    <property type="match status" value="1"/>
</dbReference>
<proteinExistence type="predicted"/>
<dbReference type="Proteomes" id="UP001168640">
    <property type="component" value="Unassembled WGS sequence"/>
</dbReference>
<evidence type="ECO:0000313" key="6">
    <source>
        <dbReference type="Proteomes" id="UP001168640"/>
    </source>
</evidence>
<evidence type="ECO:0000256" key="3">
    <source>
        <dbReference type="ARBA" id="ARBA00022801"/>
    </source>
</evidence>
<dbReference type="GO" id="GO:0016787">
    <property type="term" value="F:hydrolase activity"/>
    <property type="evidence" value="ECO:0007669"/>
    <property type="project" value="UniProtKB-KW"/>
</dbReference>
<dbReference type="RefSeq" id="WP_302909169.1">
    <property type="nucleotide sequence ID" value="NZ_JAUMIS010000001.1"/>
</dbReference>
<dbReference type="PANTHER" id="PTHR43176">
    <property type="entry name" value="3-HYDROXYISOBUTYRYL-COA HYDROLASE-RELATED"/>
    <property type="match status" value="1"/>
</dbReference>
<name>A0ABT8VYV3_9GAMM</name>
<dbReference type="Gene3D" id="3.90.226.10">
    <property type="entry name" value="2-enoyl-CoA Hydratase, Chain A, domain 1"/>
    <property type="match status" value="1"/>
</dbReference>
<gene>
    <name evidence="5" type="ORF">QVZ43_05525</name>
</gene>
<accession>A0ABT8VYV3</accession>
<dbReference type="NCBIfam" id="NF004127">
    <property type="entry name" value="PRK05617.1"/>
    <property type="match status" value="1"/>
</dbReference>
<evidence type="ECO:0000256" key="1">
    <source>
        <dbReference type="ARBA" id="ARBA00001709"/>
    </source>
</evidence>
<dbReference type="InterPro" id="IPR029045">
    <property type="entry name" value="ClpP/crotonase-like_dom_sf"/>
</dbReference>
<dbReference type="InterPro" id="IPR032259">
    <property type="entry name" value="HIBYL-CoA-H"/>
</dbReference>
<sequence length="366" mass="40693">MSVEVQEIECMEGRLGLISLNAPETINALSEDMLTELQSTLDRWADDDRIYLVALQGRGERGFCAGGQLRDLHETLTAGSKEQAIRQFALEYRLIFSLHRFPKPVVGIAHGITMGAGLGLLSACRYRLATPDITLAMPEISIGLFPDVGASWFLNRLPGRIGLFMGLTGARLNITDAIRIGLVDMAIEPEERPSLLGQLQDQRWTGEPAADDNRLFRLLNQTSVPDYHSLPPSHLAQHEKDIARLSAGDALPEVVDQLLSAEIDSEWWHACMSTLREGCPVSAWLVWTQLQKAQQLSLKDIMNMELGMAAECVRRPDLAEGIRTRLMEAHQPPAWSFSRVDEVPTEVVEAHFQPARIDGQDPMPLD</sequence>
<keyword evidence="3 5" id="KW-0378">Hydrolase</keyword>
<dbReference type="SUPFAM" id="SSF52096">
    <property type="entry name" value="ClpP/crotonase"/>
    <property type="match status" value="1"/>
</dbReference>
<comment type="catalytic activity">
    <reaction evidence="1">
        <text>3-hydroxy-2-methylpropanoyl-CoA + H2O = 3-hydroxy-2-methylpropanoate + CoA + H(+)</text>
        <dbReference type="Rhea" id="RHEA:20888"/>
        <dbReference type="ChEBI" id="CHEBI:11805"/>
        <dbReference type="ChEBI" id="CHEBI:15377"/>
        <dbReference type="ChEBI" id="CHEBI:15378"/>
        <dbReference type="ChEBI" id="CHEBI:57287"/>
        <dbReference type="ChEBI" id="CHEBI:57340"/>
        <dbReference type="EC" id="3.1.2.4"/>
    </reaction>
</comment>
<evidence type="ECO:0000259" key="4">
    <source>
        <dbReference type="Pfam" id="PF16113"/>
    </source>
</evidence>
<evidence type="ECO:0000313" key="5">
    <source>
        <dbReference type="EMBL" id="MDO3721173.1"/>
    </source>
</evidence>
<dbReference type="EC" id="3.1.2.4" evidence="2"/>
<dbReference type="EMBL" id="JAUMIS010000001">
    <property type="protein sequence ID" value="MDO3721173.1"/>
    <property type="molecule type" value="Genomic_DNA"/>
</dbReference>
<reference evidence="5" key="1">
    <citation type="submission" date="2023-07" db="EMBL/GenBank/DDBJ databases">
        <title>Marinobacter sp. chi1 genome sequencing and assembly.</title>
        <authorList>
            <person name="Park S."/>
        </authorList>
    </citation>
    <scope>NUCLEOTIDE SEQUENCE</scope>
    <source>
        <strain evidence="5">Chi1</strain>
    </source>
</reference>
<protein>
    <recommendedName>
        <fullName evidence="2">3-hydroxyisobutyryl-CoA hydrolase</fullName>
        <ecNumber evidence="2">3.1.2.4</ecNumber>
    </recommendedName>
</protein>
<dbReference type="InterPro" id="IPR045004">
    <property type="entry name" value="ECH_dom"/>
</dbReference>
<evidence type="ECO:0000256" key="2">
    <source>
        <dbReference type="ARBA" id="ARBA00011915"/>
    </source>
</evidence>
<dbReference type="CDD" id="cd06558">
    <property type="entry name" value="crotonase-like"/>
    <property type="match status" value="1"/>
</dbReference>
<comment type="caution">
    <text evidence="5">The sequence shown here is derived from an EMBL/GenBank/DDBJ whole genome shotgun (WGS) entry which is preliminary data.</text>
</comment>
<keyword evidence="6" id="KW-1185">Reference proteome</keyword>
<dbReference type="Pfam" id="PF16113">
    <property type="entry name" value="ECH_2"/>
    <property type="match status" value="1"/>
</dbReference>